<organism evidence="2 3">
    <name type="scientific">Sediminispirochaeta smaragdinae (strain DSM 11293 / JCM 15392 / SEBR 4228)</name>
    <name type="common">Spirochaeta smaragdinae</name>
    <dbReference type="NCBI Taxonomy" id="573413"/>
    <lineage>
        <taxon>Bacteria</taxon>
        <taxon>Pseudomonadati</taxon>
        <taxon>Spirochaetota</taxon>
        <taxon>Spirochaetia</taxon>
        <taxon>Spirochaetales</taxon>
        <taxon>Spirochaetaceae</taxon>
        <taxon>Sediminispirochaeta</taxon>
    </lineage>
</organism>
<dbReference type="EMBL" id="CP002116">
    <property type="protein sequence ID" value="ADK83217.1"/>
    <property type="molecule type" value="Genomic_DNA"/>
</dbReference>
<dbReference type="InterPro" id="IPR000994">
    <property type="entry name" value="Pept_M24"/>
</dbReference>
<gene>
    <name evidence="2" type="ordered locus">Spirs_4137</name>
</gene>
<dbReference type="GO" id="GO:0004177">
    <property type="term" value="F:aminopeptidase activity"/>
    <property type="evidence" value="ECO:0007669"/>
    <property type="project" value="UniProtKB-KW"/>
</dbReference>
<dbReference type="HOGENOM" id="CLU_017266_9_0_12"/>
<dbReference type="eggNOG" id="COG0006">
    <property type="taxonomic scope" value="Bacteria"/>
</dbReference>
<keyword evidence="2" id="KW-0378">Hydrolase</keyword>
<evidence type="ECO:0000313" key="2">
    <source>
        <dbReference type="EMBL" id="ADK83217.1"/>
    </source>
</evidence>
<dbReference type="Proteomes" id="UP000002318">
    <property type="component" value="Chromosome"/>
</dbReference>
<protein>
    <submittedName>
        <fullName evidence="2">Xaa-Pro aminopeptidase family enzyme</fullName>
    </submittedName>
</protein>
<name>E1R9P8_SEDSS</name>
<dbReference type="Gene3D" id="3.90.230.10">
    <property type="entry name" value="Creatinase/methionine aminopeptidase superfamily"/>
    <property type="match status" value="1"/>
</dbReference>
<dbReference type="SUPFAM" id="SSF55920">
    <property type="entry name" value="Creatinase/aminopeptidase"/>
    <property type="match status" value="1"/>
</dbReference>
<dbReference type="InterPro" id="IPR036005">
    <property type="entry name" value="Creatinase/aminopeptidase-like"/>
</dbReference>
<evidence type="ECO:0000259" key="1">
    <source>
        <dbReference type="Pfam" id="PF00557"/>
    </source>
</evidence>
<sequence>MIRPRCDISILSSRRQAEIWNDTLAFRLEHLLSRLMEREGFDAWIVAAREYNEGPLLPTFLPEPMMTARRLTILLFLRKEDGSLERLSFSPPYPELAPYYRPAWSKASGIDQWDALAGVLQKSSPSRIGINVSQEFAFGDGLSVGLFRRLEAALEKAGGIALVHALASAESLAVAWLETRTAPELERYGKIVALAHRIIDEAFSPALVHPGVTSTDDIAWWIRERIETLGLSAWFMPTVDLQRRGSEDPQRSGLVIQGGDLLHCDVGLRYLGLCTDTQKLAYVLKEGESCAPEGILSLVKEGNRLQDLLTDRFVAGRSGNEILLSTLKAAEDAGMEATVYTHPIGFHGHGAGPTIGLYNQQETIPVKGDYPLYNDTCYAIELNAALPIAEWEGQKAYAFLEQTAAFTGGKVVYFDGRQTEPILV</sequence>
<dbReference type="AlphaFoldDB" id="E1R9P8"/>
<keyword evidence="2" id="KW-0031">Aminopeptidase</keyword>
<dbReference type="RefSeq" id="WP_013256673.1">
    <property type="nucleotide sequence ID" value="NC_014364.1"/>
</dbReference>
<accession>E1R9P8</accession>
<dbReference type="STRING" id="573413.Spirs_4137"/>
<dbReference type="KEGG" id="ssm:Spirs_4137"/>
<feature type="domain" description="Peptidase M24" evidence="1">
    <location>
        <begin position="195"/>
        <end position="384"/>
    </location>
</feature>
<dbReference type="Pfam" id="PF00557">
    <property type="entry name" value="Peptidase_M24"/>
    <property type="match status" value="1"/>
</dbReference>
<dbReference type="OrthoDB" id="9765815at2"/>
<evidence type="ECO:0000313" key="3">
    <source>
        <dbReference type="Proteomes" id="UP000002318"/>
    </source>
</evidence>
<keyword evidence="2" id="KW-0645">Protease</keyword>
<reference evidence="2 3" key="1">
    <citation type="journal article" date="2010" name="Stand. Genomic Sci.">
        <title>Complete genome sequence of Spirochaeta smaragdinae type strain (SEBR 4228).</title>
        <authorList>
            <person name="Mavromatis K."/>
            <person name="Yasawong M."/>
            <person name="Chertkov O."/>
            <person name="Lapidus A."/>
            <person name="Lucas S."/>
            <person name="Nolan M."/>
            <person name="Del Rio T.G."/>
            <person name="Tice H."/>
            <person name="Cheng J.F."/>
            <person name="Pitluck S."/>
            <person name="Liolios K."/>
            <person name="Ivanova N."/>
            <person name="Tapia R."/>
            <person name="Han C."/>
            <person name="Bruce D."/>
            <person name="Goodwin L."/>
            <person name="Pati A."/>
            <person name="Chen A."/>
            <person name="Palaniappan K."/>
            <person name="Land M."/>
            <person name="Hauser L."/>
            <person name="Chang Y.J."/>
            <person name="Jeffries C.D."/>
            <person name="Detter J.C."/>
            <person name="Rohde M."/>
            <person name="Brambilla E."/>
            <person name="Spring S."/>
            <person name="Goker M."/>
            <person name="Sikorski J."/>
            <person name="Woyke T."/>
            <person name="Bristow J."/>
            <person name="Eisen J.A."/>
            <person name="Markowitz V."/>
            <person name="Hugenholtz P."/>
            <person name="Klenk H.P."/>
            <person name="Kyrpides N.C."/>
        </authorList>
    </citation>
    <scope>NUCLEOTIDE SEQUENCE [LARGE SCALE GENOMIC DNA]</scope>
    <source>
        <strain evidence="3">DSM 11293 / JCM 15392 / SEBR 4228</strain>
    </source>
</reference>
<proteinExistence type="predicted"/>
<keyword evidence="3" id="KW-1185">Reference proteome</keyword>